<evidence type="ECO:0000313" key="2">
    <source>
        <dbReference type="EMBL" id="JAT37933.1"/>
    </source>
</evidence>
<proteinExistence type="predicted"/>
<name>A0A1B6MPU9_9HEMI</name>
<sequence>KCLIDPSLSLRSEFPRTMSTFGKFIDVSSLGDPQMHSPILGCISGFLSNSKEDNECLSPVLGSTFTHSDNNVVLKHDQPHNVHSQDQNSAKGFIQSDPSNSGMDFKSLNHQDEVEIIKINDDTPKGLLSKEMNLSQFKEVVLFCKQNYGLERLMPNILAKDRSPSSLESNKSTDVRS</sequence>
<reference evidence="2" key="1">
    <citation type="submission" date="2015-11" db="EMBL/GenBank/DDBJ databases">
        <title>De novo transcriptome assembly of four potential Pierce s Disease insect vectors from Arizona vineyards.</title>
        <authorList>
            <person name="Tassone E.E."/>
        </authorList>
    </citation>
    <scope>NUCLEOTIDE SEQUENCE</scope>
</reference>
<evidence type="ECO:0000256" key="1">
    <source>
        <dbReference type="SAM" id="MobiDB-lite"/>
    </source>
</evidence>
<feature type="non-terminal residue" evidence="2">
    <location>
        <position position="1"/>
    </location>
</feature>
<protein>
    <submittedName>
        <fullName evidence="2">Uncharacterized protein</fullName>
    </submittedName>
</protein>
<dbReference type="AlphaFoldDB" id="A0A1B6MPU9"/>
<feature type="non-terminal residue" evidence="2">
    <location>
        <position position="177"/>
    </location>
</feature>
<dbReference type="EMBL" id="GEBQ01002044">
    <property type="protein sequence ID" value="JAT37933.1"/>
    <property type="molecule type" value="Transcribed_RNA"/>
</dbReference>
<feature type="region of interest" description="Disordered" evidence="1">
    <location>
        <begin position="80"/>
        <end position="106"/>
    </location>
</feature>
<accession>A0A1B6MPU9</accession>
<gene>
    <name evidence="2" type="ORF">g.8135</name>
</gene>
<feature type="compositionally biased region" description="Polar residues" evidence="1">
    <location>
        <begin position="81"/>
        <end position="102"/>
    </location>
</feature>
<organism evidence="2">
    <name type="scientific">Graphocephala atropunctata</name>
    <dbReference type="NCBI Taxonomy" id="36148"/>
    <lineage>
        <taxon>Eukaryota</taxon>
        <taxon>Metazoa</taxon>
        <taxon>Ecdysozoa</taxon>
        <taxon>Arthropoda</taxon>
        <taxon>Hexapoda</taxon>
        <taxon>Insecta</taxon>
        <taxon>Pterygota</taxon>
        <taxon>Neoptera</taxon>
        <taxon>Paraneoptera</taxon>
        <taxon>Hemiptera</taxon>
        <taxon>Auchenorrhyncha</taxon>
        <taxon>Membracoidea</taxon>
        <taxon>Cicadellidae</taxon>
        <taxon>Cicadellinae</taxon>
        <taxon>Cicadellini</taxon>
        <taxon>Graphocephala</taxon>
    </lineage>
</organism>